<evidence type="ECO:0000313" key="3">
    <source>
        <dbReference type="EMBL" id="RJT90267.1"/>
    </source>
</evidence>
<dbReference type="EMBL" id="QZVS01000062">
    <property type="protein sequence ID" value="RJT90267.1"/>
    <property type="molecule type" value="Genomic_DNA"/>
</dbReference>
<name>A0A3A5MJD3_9MICO</name>
<evidence type="ECO:0000313" key="4">
    <source>
        <dbReference type="Proteomes" id="UP000272015"/>
    </source>
</evidence>
<dbReference type="Proteomes" id="UP000272015">
    <property type="component" value="Unassembled WGS sequence"/>
</dbReference>
<keyword evidence="1" id="KW-0812">Transmembrane</keyword>
<feature type="transmembrane region" description="Helical" evidence="1">
    <location>
        <begin position="21"/>
        <end position="47"/>
    </location>
</feature>
<dbReference type="AlphaFoldDB" id="A0A3A5MJD3"/>
<dbReference type="InterPro" id="IPR011055">
    <property type="entry name" value="Dup_hybrid_motif"/>
</dbReference>
<accession>A0A3A5MJD3</accession>
<evidence type="ECO:0000259" key="2">
    <source>
        <dbReference type="Pfam" id="PF01551"/>
    </source>
</evidence>
<dbReference type="PANTHER" id="PTHR21666:SF270">
    <property type="entry name" value="MUREIN HYDROLASE ACTIVATOR ENVC"/>
    <property type="match status" value="1"/>
</dbReference>
<organism evidence="3 4">
    <name type="scientific">Cryobacterium melibiosiphilum</name>
    <dbReference type="NCBI Taxonomy" id="995039"/>
    <lineage>
        <taxon>Bacteria</taxon>
        <taxon>Bacillati</taxon>
        <taxon>Actinomycetota</taxon>
        <taxon>Actinomycetes</taxon>
        <taxon>Micrococcales</taxon>
        <taxon>Microbacteriaceae</taxon>
        <taxon>Cryobacterium</taxon>
    </lineage>
</organism>
<dbReference type="CDD" id="cd12797">
    <property type="entry name" value="M23_peptidase"/>
    <property type="match status" value="1"/>
</dbReference>
<gene>
    <name evidence="3" type="ORF">D6T64_04395</name>
</gene>
<dbReference type="GO" id="GO:0004222">
    <property type="term" value="F:metalloendopeptidase activity"/>
    <property type="evidence" value="ECO:0007669"/>
    <property type="project" value="TreeGrafter"/>
</dbReference>
<comment type="caution">
    <text evidence="3">The sequence shown here is derived from an EMBL/GenBank/DDBJ whole genome shotgun (WGS) entry which is preliminary data.</text>
</comment>
<evidence type="ECO:0000256" key="1">
    <source>
        <dbReference type="SAM" id="Phobius"/>
    </source>
</evidence>
<protein>
    <submittedName>
        <fullName evidence="3">M23 family metallopeptidase</fullName>
    </submittedName>
</protein>
<dbReference type="InterPro" id="IPR050570">
    <property type="entry name" value="Cell_wall_metabolism_enzyme"/>
</dbReference>
<dbReference type="Gene3D" id="2.70.70.10">
    <property type="entry name" value="Glucose Permease (Domain IIA)"/>
    <property type="match status" value="1"/>
</dbReference>
<keyword evidence="1" id="KW-1133">Transmembrane helix</keyword>
<dbReference type="RefSeq" id="WP_119972209.1">
    <property type="nucleotide sequence ID" value="NZ_JBHSQA010000028.1"/>
</dbReference>
<keyword evidence="1" id="KW-0472">Membrane</keyword>
<dbReference type="Pfam" id="PF01551">
    <property type="entry name" value="Peptidase_M23"/>
    <property type="match status" value="1"/>
</dbReference>
<reference evidence="3 4" key="1">
    <citation type="submission" date="2018-09" db="EMBL/GenBank/DDBJ databases">
        <title>Novel species of Cryobacterium.</title>
        <authorList>
            <person name="Liu Q."/>
            <person name="Xin Y.-H."/>
        </authorList>
    </citation>
    <scope>NUCLEOTIDE SEQUENCE [LARGE SCALE GENOMIC DNA]</scope>
    <source>
        <strain evidence="3 4">Hh39</strain>
    </source>
</reference>
<dbReference type="SUPFAM" id="SSF51261">
    <property type="entry name" value="Duplicated hybrid motif"/>
    <property type="match status" value="1"/>
</dbReference>
<dbReference type="PANTHER" id="PTHR21666">
    <property type="entry name" value="PEPTIDASE-RELATED"/>
    <property type="match status" value="1"/>
</dbReference>
<feature type="domain" description="M23ase beta-sheet core" evidence="2">
    <location>
        <begin position="94"/>
        <end position="190"/>
    </location>
</feature>
<dbReference type="InterPro" id="IPR016047">
    <property type="entry name" value="M23ase_b-sheet_dom"/>
</dbReference>
<proteinExistence type="predicted"/>
<keyword evidence="4" id="KW-1185">Reference proteome</keyword>
<sequence length="201" mass="21136">MAAPLVATAVKVFGPQRLGQWALMLILVLIASLVTMLSLPVVFAVALGSGETAPSNRVAQSPIVSGDWTLPVAGYQVTDDFGPRAAPCTYCSSLHWGMDMASGCNEPIYAASSGTIAQVGEEGSYGFRIMIDHPDTVQTLYAHLAWDSALFSPGDTVEAGAVIAREGTTGQSTGCHLHFETRVGGQRVNPVPFLQVRGTTL</sequence>
<dbReference type="OrthoDB" id="1099523at2"/>